<keyword evidence="7" id="KW-0233">DNA recombination</keyword>
<dbReference type="CDD" id="cd00798">
    <property type="entry name" value="INT_XerDC_C"/>
    <property type="match status" value="1"/>
</dbReference>
<keyword evidence="2" id="KW-0963">Cytoplasm</keyword>
<evidence type="ECO:0000259" key="10">
    <source>
        <dbReference type="PROSITE" id="PS51900"/>
    </source>
</evidence>
<keyword evidence="6" id="KW-0238">DNA-binding</keyword>
<evidence type="ECO:0000256" key="8">
    <source>
        <dbReference type="ARBA" id="ARBA00023306"/>
    </source>
</evidence>
<proteinExistence type="inferred from homology"/>
<dbReference type="InterPro" id="IPR004107">
    <property type="entry name" value="Integrase_SAM-like_N"/>
</dbReference>
<dbReference type="Pfam" id="PF02899">
    <property type="entry name" value="Phage_int_SAM_1"/>
    <property type="match status" value="1"/>
</dbReference>
<evidence type="ECO:0000256" key="6">
    <source>
        <dbReference type="ARBA" id="ARBA00023125"/>
    </source>
</evidence>
<dbReference type="GO" id="GO:0003677">
    <property type="term" value="F:DNA binding"/>
    <property type="evidence" value="ECO:0007669"/>
    <property type="project" value="UniProtKB-KW"/>
</dbReference>
<evidence type="ECO:0000256" key="1">
    <source>
        <dbReference type="ARBA" id="ARBA00004496"/>
    </source>
</evidence>
<keyword evidence="4" id="KW-0159">Chromosome partition</keyword>
<dbReference type="AlphaFoldDB" id="A0A6J7D5S7"/>
<dbReference type="NCBIfam" id="NF001399">
    <property type="entry name" value="PRK00283.1"/>
    <property type="match status" value="1"/>
</dbReference>
<dbReference type="PROSITE" id="PS51898">
    <property type="entry name" value="TYR_RECOMBINASE"/>
    <property type="match status" value="1"/>
</dbReference>
<keyword evidence="3" id="KW-0132">Cell division</keyword>
<protein>
    <submittedName>
        <fullName evidence="12">Unannotated protein</fullName>
    </submittedName>
</protein>
<accession>A0A6J7D5S7</accession>
<dbReference type="GO" id="GO:0005737">
    <property type="term" value="C:cytoplasm"/>
    <property type="evidence" value="ECO:0007669"/>
    <property type="project" value="UniProtKB-SubCell"/>
</dbReference>
<gene>
    <name evidence="11" type="ORF">UFOPK2602_00773</name>
    <name evidence="12" type="ORF">UFOPK3417_00475</name>
    <name evidence="13" type="ORF">UFOPK4306_00090</name>
</gene>
<keyword evidence="8" id="KW-0131">Cell cycle</keyword>
<evidence type="ECO:0000256" key="2">
    <source>
        <dbReference type="ARBA" id="ARBA00022490"/>
    </source>
</evidence>
<dbReference type="InterPro" id="IPR011010">
    <property type="entry name" value="DNA_brk_join_enz"/>
</dbReference>
<dbReference type="EMBL" id="CAFBQP010000002">
    <property type="protein sequence ID" value="CAB5051621.1"/>
    <property type="molecule type" value="Genomic_DNA"/>
</dbReference>
<dbReference type="InterPro" id="IPR002104">
    <property type="entry name" value="Integrase_catalytic"/>
</dbReference>
<evidence type="ECO:0000313" key="12">
    <source>
        <dbReference type="EMBL" id="CAB4865816.1"/>
    </source>
</evidence>
<dbReference type="HAMAP" id="MF_01808">
    <property type="entry name" value="Recomb_XerC_XerD"/>
    <property type="match status" value="1"/>
</dbReference>
<comment type="subcellular location">
    <subcellularLocation>
        <location evidence="1">Cytoplasm</location>
    </subcellularLocation>
</comment>
<dbReference type="InterPro" id="IPR023009">
    <property type="entry name" value="Tyrosine_recombinase_XerC/XerD"/>
</dbReference>
<dbReference type="Gene3D" id="1.10.443.10">
    <property type="entry name" value="Intergrase catalytic core"/>
    <property type="match status" value="1"/>
</dbReference>
<reference evidence="12" key="1">
    <citation type="submission" date="2020-05" db="EMBL/GenBank/DDBJ databases">
        <authorList>
            <person name="Chiriac C."/>
            <person name="Salcher M."/>
            <person name="Ghai R."/>
            <person name="Kavagutti S V."/>
        </authorList>
    </citation>
    <scope>NUCLEOTIDE SEQUENCE</scope>
</reference>
<evidence type="ECO:0000256" key="4">
    <source>
        <dbReference type="ARBA" id="ARBA00022829"/>
    </source>
</evidence>
<evidence type="ECO:0000259" key="9">
    <source>
        <dbReference type="PROSITE" id="PS51898"/>
    </source>
</evidence>
<feature type="domain" description="Core-binding (CB)" evidence="10">
    <location>
        <begin position="18"/>
        <end position="101"/>
    </location>
</feature>
<evidence type="ECO:0000256" key="7">
    <source>
        <dbReference type="ARBA" id="ARBA00023172"/>
    </source>
</evidence>
<dbReference type="SUPFAM" id="SSF56349">
    <property type="entry name" value="DNA breaking-rejoining enzymes"/>
    <property type="match status" value="1"/>
</dbReference>
<feature type="domain" description="Tyr recombinase" evidence="9">
    <location>
        <begin position="122"/>
        <end position="303"/>
    </location>
</feature>
<dbReference type="EMBL" id="CAFBLR010000028">
    <property type="protein sequence ID" value="CAB4865816.1"/>
    <property type="molecule type" value="Genomic_DNA"/>
</dbReference>
<dbReference type="PANTHER" id="PTHR30349:SF77">
    <property type="entry name" value="TYROSINE RECOMBINASE XERC"/>
    <property type="match status" value="1"/>
</dbReference>
<dbReference type="PANTHER" id="PTHR30349">
    <property type="entry name" value="PHAGE INTEGRASE-RELATED"/>
    <property type="match status" value="1"/>
</dbReference>
<evidence type="ECO:0000256" key="5">
    <source>
        <dbReference type="ARBA" id="ARBA00022908"/>
    </source>
</evidence>
<keyword evidence="5" id="KW-0229">DNA integration</keyword>
<dbReference type="PROSITE" id="PS51900">
    <property type="entry name" value="CB"/>
    <property type="match status" value="1"/>
</dbReference>
<dbReference type="Gene3D" id="1.10.150.130">
    <property type="match status" value="1"/>
</dbReference>
<evidence type="ECO:0000313" key="11">
    <source>
        <dbReference type="EMBL" id="CAB4704459.1"/>
    </source>
</evidence>
<dbReference type="InterPro" id="IPR010998">
    <property type="entry name" value="Integrase_recombinase_N"/>
</dbReference>
<dbReference type="EMBL" id="CAEZXX010000041">
    <property type="protein sequence ID" value="CAB4704459.1"/>
    <property type="molecule type" value="Genomic_DNA"/>
</dbReference>
<evidence type="ECO:0000313" key="13">
    <source>
        <dbReference type="EMBL" id="CAB5051621.1"/>
    </source>
</evidence>
<evidence type="ECO:0000256" key="3">
    <source>
        <dbReference type="ARBA" id="ARBA00022618"/>
    </source>
</evidence>
<sequence length="309" mass="34563">MVRAEVNATLSTHFGTVATVAWRIDEFVESLTASSVNTVAAYRRDITDFAEWAGRMDIEGPEPVDRIVLRRYLAYLTTRGFAKRSIARHASGLRRYFGWARRRGLIEADPTGSLRAPAGEARLPRILDAGELDTLLDAPAGDDETVWKRLRDDAVLEMLYGSGVRVSELCSLDVDALNLRVGIATVWGKGAKERRVPVSEPAADALRGWLRHRDEAPVAEAASTALFVNERGNRLTPRDVRRIIDRRSASPTHPHALRHTFATHLLDHGADLRVVQELLGHRDVATTQRYTHVSKERLKAVYRDTHPRA</sequence>
<dbReference type="GO" id="GO:0007059">
    <property type="term" value="P:chromosome segregation"/>
    <property type="evidence" value="ECO:0007669"/>
    <property type="project" value="UniProtKB-KW"/>
</dbReference>
<dbReference type="InterPro" id="IPR013762">
    <property type="entry name" value="Integrase-like_cat_sf"/>
</dbReference>
<dbReference type="GO" id="GO:0015074">
    <property type="term" value="P:DNA integration"/>
    <property type="evidence" value="ECO:0007669"/>
    <property type="project" value="UniProtKB-KW"/>
</dbReference>
<dbReference type="Pfam" id="PF00589">
    <property type="entry name" value="Phage_integrase"/>
    <property type="match status" value="1"/>
</dbReference>
<dbReference type="InterPro" id="IPR050090">
    <property type="entry name" value="Tyrosine_recombinase_XerCD"/>
</dbReference>
<dbReference type="InterPro" id="IPR044068">
    <property type="entry name" value="CB"/>
</dbReference>
<dbReference type="GO" id="GO:0051301">
    <property type="term" value="P:cell division"/>
    <property type="evidence" value="ECO:0007669"/>
    <property type="project" value="UniProtKB-KW"/>
</dbReference>
<name>A0A6J7D5S7_9ZZZZ</name>
<organism evidence="12">
    <name type="scientific">freshwater metagenome</name>
    <dbReference type="NCBI Taxonomy" id="449393"/>
    <lineage>
        <taxon>unclassified sequences</taxon>
        <taxon>metagenomes</taxon>
        <taxon>ecological metagenomes</taxon>
    </lineage>
</organism>
<dbReference type="GO" id="GO:0006310">
    <property type="term" value="P:DNA recombination"/>
    <property type="evidence" value="ECO:0007669"/>
    <property type="project" value="UniProtKB-KW"/>
</dbReference>